<evidence type="ECO:0000313" key="1">
    <source>
        <dbReference type="EMBL" id="KAL2474478.1"/>
    </source>
</evidence>
<organism evidence="1 2">
    <name type="scientific">Abeliophyllum distichum</name>
    <dbReference type="NCBI Taxonomy" id="126358"/>
    <lineage>
        <taxon>Eukaryota</taxon>
        <taxon>Viridiplantae</taxon>
        <taxon>Streptophyta</taxon>
        <taxon>Embryophyta</taxon>
        <taxon>Tracheophyta</taxon>
        <taxon>Spermatophyta</taxon>
        <taxon>Magnoliopsida</taxon>
        <taxon>eudicotyledons</taxon>
        <taxon>Gunneridae</taxon>
        <taxon>Pentapetalae</taxon>
        <taxon>asterids</taxon>
        <taxon>lamiids</taxon>
        <taxon>Lamiales</taxon>
        <taxon>Oleaceae</taxon>
        <taxon>Forsythieae</taxon>
        <taxon>Abeliophyllum</taxon>
    </lineage>
</organism>
<dbReference type="Proteomes" id="UP001604336">
    <property type="component" value="Unassembled WGS sequence"/>
</dbReference>
<gene>
    <name evidence="1" type="ORF">Adt_35214</name>
</gene>
<name>A0ABD1QEA0_9LAMI</name>
<dbReference type="AlphaFoldDB" id="A0ABD1QEA0"/>
<keyword evidence="2" id="KW-1185">Reference proteome</keyword>
<proteinExistence type="predicted"/>
<evidence type="ECO:0000313" key="2">
    <source>
        <dbReference type="Proteomes" id="UP001604336"/>
    </source>
</evidence>
<dbReference type="EMBL" id="JBFOLK010000011">
    <property type="protein sequence ID" value="KAL2474478.1"/>
    <property type="molecule type" value="Genomic_DNA"/>
</dbReference>
<sequence>MARPRMRGVCSVGKALSERIVVESESETHGMGLPPSTYVTVDQFETLQTQMTTMIALLQNQSHTSIDHVSLPPIAPIENTPVQPLQGGSYVVLSIPLAKDSVAPVVDRGALHPLWWTCRSTSTTLSSFRLGIKIG</sequence>
<comment type="caution">
    <text evidence="1">The sequence shown here is derived from an EMBL/GenBank/DDBJ whole genome shotgun (WGS) entry which is preliminary data.</text>
</comment>
<reference evidence="2" key="1">
    <citation type="submission" date="2024-07" db="EMBL/GenBank/DDBJ databases">
        <title>Two chromosome-level genome assemblies of Korean endemic species Abeliophyllum distichum and Forsythia ovata (Oleaceae).</title>
        <authorList>
            <person name="Jang H."/>
        </authorList>
    </citation>
    <scope>NUCLEOTIDE SEQUENCE [LARGE SCALE GENOMIC DNA]</scope>
</reference>
<protein>
    <submittedName>
        <fullName evidence="1">Uncharacterized protein</fullName>
    </submittedName>
</protein>
<accession>A0ABD1QEA0</accession>